<dbReference type="HOGENOM" id="CLU_2967736_0_0_1"/>
<comment type="subcellular location">
    <subcellularLocation>
        <location evidence="1">Secreted</location>
    </subcellularLocation>
</comment>
<organism>
    <name type="scientific">Ixodes scapularis</name>
    <name type="common">Black-legged tick</name>
    <name type="synonym">Deer tick</name>
    <dbReference type="NCBI Taxonomy" id="6945"/>
    <lineage>
        <taxon>Eukaryota</taxon>
        <taxon>Metazoa</taxon>
        <taxon>Ecdysozoa</taxon>
        <taxon>Arthropoda</taxon>
        <taxon>Chelicerata</taxon>
        <taxon>Arachnida</taxon>
        <taxon>Acari</taxon>
        <taxon>Parasitiformes</taxon>
        <taxon>Ixodida</taxon>
        <taxon>Ixodoidea</taxon>
        <taxon>Ixodidae</taxon>
        <taxon>Ixodinae</taxon>
        <taxon>Ixodes</taxon>
    </lineage>
</organism>
<protein>
    <submittedName>
        <fullName evidence="3 4">Uncharacterized protein</fullName>
    </submittedName>
</protein>
<dbReference type="PaxDb" id="6945-B7QKC1"/>
<dbReference type="EnsemblMetazoa" id="ISCW013958-RA">
    <property type="protein sequence ID" value="ISCW013958-PA"/>
    <property type="gene ID" value="ISCW013958"/>
</dbReference>
<gene>
    <name evidence="3" type="ORF">IscW_ISCW013958</name>
</gene>
<feature type="non-terminal residue" evidence="3">
    <location>
        <position position="1"/>
    </location>
</feature>
<evidence type="ECO:0000256" key="1">
    <source>
        <dbReference type="ARBA" id="ARBA00004613"/>
    </source>
</evidence>
<name>B7QKC1_IXOSC</name>
<dbReference type="CDD" id="cd23501">
    <property type="entry name" value="TSLPI_Salp14_NTD"/>
    <property type="match status" value="1"/>
</dbReference>
<reference evidence="3 5" key="1">
    <citation type="submission" date="2008-03" db="EMBL/GenBank/DDBJ databases">
        <title>Annotation of Ixodes scapularis.</title>
        <authorList>
            <consortium name="Ixodes scapularis Genome Project Consortium"/>
            <person name="Caler E."/>
            <person name="Hannick L.I."/>
            <person name="Bidwell S."/>
            <person name="Joardar V."/>
            <person name="Thiagarajan M."/>
            <person name="Amedeo P."/>
            <person name="Galinsky K.J."/>
            <person name="Schobel S."/>
            <person name="Inman J."/>
            <person name="Hostetler J."/>
            <person name="Miller J."/>
            <person name="Hammond M."/>
            <person name="Megy K."/>
            <person name="Lawson D."/>
            <person name="Kodira C."/>
            <person name="Sutton G."/>
            <person name="Meyer J."/>
            <person name="Hill C.A."/>
            <person name="Birren B."/>
            <person name="Nene V."/>
            <person name="Collins F."/>
            <person name="Alarcon-Chaidez F."/>
            <person name="Wikel S."/>
            <person name="Strausberg R."/>
        </authorList>
    </citation>
    <scope>NUCLEOTIDE SEQUENCE [LARGE SCALE GENOMIC DNA]</scope>
    <source>
        <strain evidence="5">Wikel</strain>
        <strain evidence="3">Wikel colony</strain>
    </source>
</reference>
<dbReference type="OrthoDB" id="6530108at2759"/>
<evidence type="ECO:0000256" key="2">
    <source>
        <dbReference type="ARBA" id="ARBA00022525"/>
    </source>
</evidence>
<evidence type="ECO:0000313" key="3">
    <source>
        <dbReference type="EMBL" id="EEC19293.1"/>
    </source>
</evidence>
<dbReference type="InterPro" id="IPR011694">
    <property type="entry name" value="Ixonnexin-like"/>
</dbReference>
<keyword evidence="6" id="KW-1267">Proteomics identification</keyword>
<dbReference type="GO" id="GO:0005576">
    <property type="term" value="C:extracellular region"/>
    <property type="evidence" value="ECO:0007669"/>
    <property type="project" value="UniProtKB-SubCell"/>
</dbReference>
<dbReference type="Pfam" id="PF07771">
    <property type="entry name" value="TSGP1"/>
    <property type="match status" value="1"/>
</dbReference>
<dbReference type="VEuPathDB" id="VectorBase:ISCI013958"/>
<dbReference type="AlphaFoldDB" id="B7QKC1"/>
<keyword evidence="5" id="KW-1185">Reference proteome</keyword>
<dbReference type="Proteomes" id="UP000001555">
    <property type="component" value="Unassembled WGS sequence"/>
</dbReference>
<dbReference type="EMBL" id="ABJB010157919">
    <property type="status" value="NOT_ANNOTATED_CDS"/>
    <property type="molecule type" value="Genomic_DNA"/>
</dbReference>
<dbReference type="EMBL" id="DS958730">
    <property type="protein sequence ID" value="EEC19293.1"/>
    <property type="molecule type" value="Genomic_DNA"/>
</dbReference>
<reference evidence="4" key="2">
    <citation type="submission" date="2020-05" db="UniProtKB">
        <authorList>
            <consortium name="EnsemblMetazoa"/>
        </authorList>
    </citation>
    <scope>IDENTIFICATION</scope>
    <source>
        <strain evidence="4">wikel</strain>
    </source>
</reference>
<proteinExistence type="evidence at protein level"/>
<dbReference type="InParanoid" id="B7QKC1"/>
<evidence type="ECO:0000313" key="5">
    <source>
        <dbReference type="Proteomes" id="UP000001555"/>
    </source>
</evidence>
<dbReference type="VEuPathDB" id="VectorBase:ISCP_025104"/>
<dbReference type="VEuPathDB" id="VectorBase:ISCW013958"/>
<sequence length="59" mass="6755">EENREGCDYYCWNAETKSWDKFFFGNGERCFYNDGGEGLCQNGECHLTTDSSVPNDTDV</sequence>
<evidence type="ECO:0007829" key="6">
    <source>
        <dbReference type="PeptideAtlas" id="B7QKC1"/>
    </source>
</evidence>
<accession>B7QKC1</accession>
<evidence type="ECO:0000313" key="4">
    <source>
        <dbReference type="EnsemblMetazoa" id="ISCW013958-PA"/>
    </source>
</evidence>
<keyword evidence="2" id="KW-0964">Secreted</keyword>